<dbReference type="GO" id="GO:0005634">
    <property type="term" value="C:nucleus"/>
    <property type="evidence" value="ECO:0007669"/>
    <property type="project" value="UniProtKB-SubCell"/>
</dbReference>
<comment type="subcellular location">
    <subcellularLocation>
        <location evidence="1">Nucleus</location>
    </subcellularLocation>
</comment>
<protein>
    <submittedName>
        <fullName evidence="7">Uncharacterized protein</fullName>
    </submittedName>
</protein>
<feature type="compositionally biased region" description="Gly residues" evidence="6">
    <location>
        <begin position="59"/>
        <end position="74"/>
    </location>
</feature>
<evidence type="ECO:0000313" key="8">
    <source>
        <dbReference type="Proteomes" id="UP001165082"/>
    </source>
</evidence>
<feature type="compositionally biased region" description="Basic and acidic residues" evidence="6">
    <location>
        <begin position="309"/>
        <end position="344"/>
    </location>
</feature>
<feature type="compositionally biased region" description="Basic and acidic residues" evidence="6">
    <location>
        <begin position="75"/>
        <end position="85"/>
    </location>
</feature>
<feature type="compositionally biased region" description="Basic and acidic residues" evidence="6">
    <location>
        <begin position="355"/>
        <end position="386"/>
    </location>
</feature>
<sequence length="530" mass="60839">MSRLFVSDLNIGYSSSSESEDGLYDDPEIAAKYRKQRKERKAMKRNAVADLMRLQKIVNGGGMEKGPAAGGGAEGSDKAGRDGRTRKYGINQVRDKEAQRRRRIVEEATRRREEEEAKEKRREDRERRRKEKEKEKEKEKAKAEREKIESRSRQRPRTTSSSSTSRTGSPAQKNRINYNLAHNPMKKTARRHSSTPSRYIGKTTDPPKAANNNNSIPLRPDWCNYKGPSRHSKHNSKHPSMVDIGNVLGDLFDDDMFGDFQEIRKKKKVTGHVNQPLPAKQPSGRGSVENDDEGSSDSDVPPASSSSTPEKDEGREKPAARSRVFESRAQREERERRSRLEANRKALGLDGGSRGNEKGGKPYKYRRNEKEKGDAAKNSKKKENNHDYSAYVEEEMRKFKERAEAERQTARMDDLLLRDYNMSWEGFVRSKGNGCIRAQDIPWLPRLVLGGPGGKESWRLVGVSEHADFESKKAALRVHTMRWHPDKFSQKWGNRIREEEKGDVMERVRECCQRLNEIRSRLEVEKERGT</sequence>
<keyword evidence="5" id="KW-0539">Nucleus</keyword>
<feature type="compositionally biased region" description="Basic residues" evidence="6">
    <location>
        <begin position="184"/>
        <end position="193"/>
    </location>
</feature>
<dbReference type="Proteomes" id="UP001165082">
    <property type="component" value="Unassembled WGS sequence"/>
</dbReference>
<dbReference type="OrthoDB" id="412109at2759"/>
<evidence type="ECO:0000256" key="4">
    <source>
        <dbReference type="ARBA" id="ARBA00023043"/>
    </source>
</evidence>
<reference evidence="7" key="1">
    <citation type="submission" date="2022-07" db="EMBL/GenBank/DDBJ databases">
        <title>Genome analysis of Parmales, a sister group of diatoms, reveals the evolutionary specialization of diatoms from phago-mixotrophs to photoautotrophs.</title>
        <authorList>
            <person name="Ban H."/>
            <person name="Sato S."/>
            <person name="Yoshikawa S."/>
            <person name="Kazumasa Y."/>
            <person name="Nakamura Y."/>
            <person name="Ichinomiya M."/>
            <person name="Saitoh K."/>
            <person name="Sato N."/>
            <person name="Blanc-Mathieu R."/>
            <person name="Endo H."/>
            <person name="Kuwata A."/>
            <person name="Ogata H."/>
        </authorList>
    </citation>
    <scope>NUCLEOTIDE SEQUENCE</scope>
</reference>
<feature type="region of interest" description="Disordered" evidence="6">
    <location>
        <begin position="266"/>
        <end position="387"/>
    </location>
</feature>
<feature type="compositionally biased region" description="Basic residues" evidence="6">
    <location>
        <begin position="228"/>
        <end position="237"/>
    </location>
</feature>
<organism evidence="7 8">
    <name type="scientific">Triparma retinervis</name>
    <dbReference type="NCBI Taxonomy" id="2557542"/>
    <lineage>
        <taxon>Eukaryota</taxon>
        <taxon>Sar</taxon>
        <taxon>Stramenopiles</taxon>
        <taxon>Ochrophyta</taxon>
        <taxon>Bolidophyceae</taxon>
        <taxon>Parmales</taxon>
        <taxon>Triparmaceae</taxon>
        <taxon>Triparma</taxon>
    </lineage>
</organism>
<dbReference type="AlphaFoldDB" id="A0A9W7AAY0"/>
<dbReference type="PANTHER" id="PTHR15263">
    <property type="entry name" value="I-KAPPA-B-LIKE PROTEIN IKBL"/>
    <property type="match status" value="1"/>
</dbReference>
<comment type="caution">
    <text evidence="7">The sequence shown here is derived from an EMBL/GenBank/DDBJ whole genome shotgun (WGS) entry which is preliminary data.</text>
</comment>
<evidence type="ECO:0000256" key="2">
    <source>
        <dbReference type="ARBA" id="ARBA00022553"/>
    </source>
</evidence>
<dbReference type="InterPro" id="IPR038753">
    <property type="entry name" value="NFKBIL1"/>
</dbReference>
<evidence type="ECO:0000256" key="5">
    <source>
        <dbReference type="ARBA" id="ARBA00023242"/>
    </source>
</evidence>
<feature type="region of interest" description="Disordered" evidence="6">
    <location>
        <begin position="58"/>
        <end position="254"/>
    </location>
</feature>
<feature type="compositionally biased region" description="Low complexity" evidence="6">
    <location>
        <begin position="157"/>
        <end position="169"/>
    </location>
</feature>
<gene>
    <name evidence="7" type="ORF">TrRE_jg12979</name>
</gene>
<dbReference type="GO" id="GO:0043124">
    <property type="term" value="P:negative regulation of canonical NF-kappaB signal transduction"/>
    <property type="evidence" value="ECO:0007669"/>
    <property type="project" value="InterPro"/>
</dbReference>
<feature type="compositionally biased region" description="Low complexity" evidence="6">
    <location>
        <begin position="297"/>
        <end position="307"/>
    </location>
</feature>
<dbReference type="EMBL" id="BRXZ01001360">
    <property type="protein sequence ID" value="GMH69291.1"/>
    <property type="molecule type" value="Genomic_DNA"/>
</dbReference>
<evidence type="ECO:0000313" key="7">
    <source>
        <dbReference type="EMBL" id="GMH69291.1"/>
    </source>
</evidence>
<dbReference type="PANTHER" id="PTHR15263:SF1">
    <property type="entry name" value="NF-KAPPA-B INHIBITOR-LIKE PROTEIN 1"/>
    <property type="match status" value="1"/>
</dbReference>
<evidence type="ECO:0000256" key="1">
    <source>
        <dbReference type="ARBA" id="ARBA00004123"/>
    </source>
</evidence>
<keyword evidence="4" id="KW-0040">ANK repeat</keyword>
<keyword evidence="3" id="KW-0677">Repeat</keyword>
<name>A0A9W7AAY0_9STRA</name>
<keyword evidence="2" id="KW-0597">Phosphoprotein</keyword>
<evidence type="ECO:0000256" key="6">
    <source>
        <dbReference type="SAM" id="MobiDB-lite"/>
    </source>
</evidence>
<accession>A0A9W7AAY0</accession>
<keyword evidence="8" id="KW-1185">Reference proteome</keyword>
<proteinExistence type="predicted"/>
<evidence type="ECO:0000256" key="3">
    <source>
        <dbReference type="ARBA" id="ARBA00022737"/>
    </source>
</evidence>
<feature type="compositionally biased region" description="Basic and acidic residues" evidence="6">
    <location>
        <begin position="93"/>
        <end position="152"/>
    </location>
</feature>